<dbReference type="PANTHER" id="PTHR34580:SF1">
    <property type="entry name" value="PROTEIN PAFC"/>
    <property type="match status" value="1"/>
</dbReference>
<proteinExistence type="predicted"/>
<reference evidence="3 4" key="1">
    <citation type="journal article" date="2023" name="Int. J. Syst. Evol. Microbiol.">
        <title>Sellimonas catena sp. nov., isolated from human faeces.</title>
        <authorList>
            <person name="Hisatomi A."/>
            <person name="Ohkuma M."/>
            <person name="Sakamoto M."/>
        </authorList>
    </citation>
    <scope>NUCLEOTIDE SEQUENCE [LARGE SCALE GENOMIC DNA]</scope>
    <source>
        <strain evidence="3 4">12EGH17</strain>
    </source>
</reference>
<dbReference type="PANTHER" id="PTHR34580">
    <property type="match status" value="1"/>
</dbReference>
<dbReference type="Pfam" id="PF25583">
    <property type="entry name" value="WCX"/>
    <property type="match status" value="1"/>
</dbReference>
<gene>
    <name evidence="3" type="ORF">Selli1_05020</name>
</gene>
<dbReference type="PROSITE" id="PS52050">
    <property type="entry name" value="WYL"/>
    <property type="match status" value="1"/>
</dbReference>
<accession>A0A9W6C523</accession>
<sequence>MPRGMNQKFKLYYLAKIMLEKTDEEHYITMPEILRELERYEVTAERKSIYTDLKDLEKLGIEVEGEPVGKSYHYHVVDRQFELPEMKLLVDAIQSSKFITARKSRELIKKLESFVSEYDARKLQRQVHVSGRIKAMNESIYYNVDEIHHAIAENRKIRFHYYQWNTKKEMELRRGGEYYCVSPWGLSWDAENYYLIGYDSDAGKIKHYRVDKMLHIQMTEEQREGGEIYRKLDLASYSRKSFGMFGGKEEKVRLRVRNDLAGVIIDRFGKEVMMVPGQEGYFTVSVDVNVSSQFFGWIFALGEGVEILGPEWVKEEMKREIGKVMEMYAK</sequence>
<dbReference type="RefSeq" id="WP_281872241.1">
    <property type="nucleotide sequence ID" value="NZ_BSBO01000003.1"/>
</dbReference>
<name>A0A9W6C523_9FIRM</name>
<evidence type="ECO:0000313" key="4">
    <source>
        <dbReference type="Proteomes" id="UP001145145"/>
    </source>
</evidence>
<dbReference type="SUPFAM" id="SSF46785">
    <property type="entry name" value="Winged helix' DNA-binding domain"/>
    <property type="match status" value="1"/>
</dbReference>
<feature type="domain" description="WCX" evidence="2">
    <location>
        <begin position="250"/>
        <end position="324"/>
    </location>
</feature>
<feature type="domain" description="WYL" evidence="1">
    <location>
        <begin position="144"/>
        <end position="218"/>
    </location>
</feature>
<dbReference type="Pfam" id="PF13280">
    <property type="entry name" value="WYL"/>
    <property type="match status" value="1"/>
</dbReference>
<evidence type="ECO:0000259" key="1">
    <source>
        <dbReference type="Pfam" id="PF13280"/>
    </source>
</evidence>
<dbReference type="AlphaFoldDB" id="A0A9W6C523"/>
<evidence type="ECO:0000313" key="3">
    <source>
        <dbReference type="EMBL" id="GLG03328.1"/>
    </source>
</evidence>
<organism evidence="3 4">
    <name type="scientific">Sellimonas catena</name>
    <dbReference type="NCBI Taxonomy" id="2994035"/>
    <lineage>
        <taxon>Bacteria</taxon>
        <taxon>Bacillati</taxon>
        <taxon>Bacillota</taxon>
        <taxon>Clostridia</taxon>
        <taxon>Lachnospirales</taxon>
        <taxon>Lachnospiraceae</taxon>
        <taxon>Sellimonas</taxon>
    </lineage>
</organism>
<dbReference type="EMBL" id="BSBO01000003">
    <property type="protein sequence ID" value="GLG03328.1"/>
    <property type="molecule type" value="Genomic_DNA"/>
</dbReference>
<dbReference type="InterPro" id="IPR036390">
    <property type="entry name" value="WH_DNA-bd_sf"/>
</dbReference>
<evidence type="ECO:0000259" key="2">
    <source>
        <dbReference type="Pfam" id="PF25583"/>
    </source>
</evidence>
<keyword evidence="4" id="KW-1185">Reference proteome</keyword>
<comment type="caution">
    <text evidence="3">The sequence shown here is derived from an EMBL/GenBank/DDBJ whole genome shotgun (WGS) entry which is preliminary data.</text>
</comment>
<dbReference type="InterPro" id="IPR057727">
    <property type="entry name" value="WCX_dom"/>
</dbReference>
<dbReference type="InterPro" id="IPR026881">
    <property type="entry name" value="WYL_dom"/>
</dbReference>
<evidence type="ECO:0008006" key="5">
    <source>
        <dbReference type="Google" id="ProtNLM"/>
    </source>
</evidence>
<dbReference type="Proteomes" id="UP001145145">
    <property type="component" value="Unassembled WGS sequence"/>
</dbReference>
<protein>
    <recommendedName>
        <fullName evidence="5">WYL domain-containing protein</fullName>
    </recommendedName>
</protein>
<dbReference type="InterPro" id="IPR051534">
    <property type="entry name" value="CBASS_pafABC_assoc_protein"/>
</dbReference>